<dbReference type="GO" id="GO:0005886">
    <property type="term" value="C:plasma membrane"/>
    <property type="evidence" value="ECO:0007669"/>
    <property type="project" value="UniProtKB-SubCell"/>
</dbReference>
<evidence type="ECO:0000313" key="11">
    <source>
        <dbReference type="Proteomes" id="UP000217696"/>
    </source>
</evidence>
<keyword evidence="5" id="KW-0812">Transmembrane</keyword>
<evidence type="ECO:0000256" key="9">
    <source>
        <dbReference type="ARBA" id="ARBA00023136"/>
    </source>
</evidence>
<dbReference type="OrthoDB" id="9800132at2"/>
<evidence type="ECO:0000256" key="3">
    <source>
        <dbReference type="ARBA" id="ARBA00022448"/>
    </source>
</evidence>
<evidence type="ECO:0000313" key="10">
    <source>
        <dbReference type="EMBL" id="BAU27027.1"/>
    </source>
</evidence>
<evidence type="ECO:0000256" key="6">
    <source>
        <dbReference type="ARBA" id="ARBA00022927"/>
    </source>
</evidence>
<dbReference type="Pfam" id="PF02699">
    <property type="entry name" value="YajC"/>
    <property type="match status" value="1"/>
</dbReference>
<evidence type="ECO:0000256" key="5">
    <source>
        <dbReference type="ARBA" id="ARBA00022692"/>
    </source>
</evidence>
<comment type="similarity">
    <text evidence="2">Belongs to the YajC family.</text>
</comment>
<dbReference type="PANTHER" id="PTHR33909">
    <property type="entry name" value="SEC TRANSLOCON ACCESSORY COMPLEX SUBUNIT YAJC"/>
    <property type="match status" value="1"/>
</dbReference>
<evidence type="ECO:0000256" key="1">
    <source>
        <dbReference type="ARBA" id="ARBA00004162"/>
    </source>
</evidence>
<organism evidence="10 11">
    <name type="scientific">Aneurinibacillus soli</name>
    <dbReference type="NCBI Taxonomy" id="1500254"/>
    <lineage>
        <taxon>Bacteria</taxon>
        <taxon>Bacillati</taxon>
        <taxon>Bacillota</taxon>
        <taxon>Bacilli</taxon>
        <taxon>Bacillales</taxon>
        <taxon>Paenibacillaceae</taxon>
        <taxon>Aneurinibacillus group</taxon>
        <taxon>Aneurinibacillus</taxon>
    </lineage>
</organism>
<accession>A0A0U5C5B4</accession>
<dbReference type="NCBIfam" id="TIGR00739">
    <property type="entry name" value="yajC"/>
    <property type="match status" value="1"/>
</dbReference>
<evidence type="ECO:0000256" key="2">
    <source>
        <dbReference type="ARBA" id="ARBA00006742"/>
    </source>
</evidence>
<reference evidence="10 11" key="1">
    <citation type="submission" date="2015-12" db="EMBL/GenBank/DDBJ databases">
        <title>Genome sequence of Aneurinibacillus soli.</title>
        <authorList>
            <person name="Lee J.S."/>
            <person name="Lee K.C."/>
            <person name="Kim K.K."/>
            <person name="Lee B.W."/>
        </authorList>
    </citation>
    <scope>NUCLEOTIDE SEQUENCE [LARGE SCALE GENOMIC DNA]</scope>
    <source>
        <strain evidence="10 11">CB4</strain>
    </source>
</reference>
<protein>
    <submittedName>
        <fullName evidence="10">Preprotein translocase subunit YajC</fullName>
    </submittedName>
</protein>
<keyword evidence="6" id="KW-0653">Protein transport</keyword>
<proteinExistence type="inferred from homology"/>
<comment type="subcellular location">
    <subcellularLocation>
        <location evidence="1">Cell membrane</location>
        <topology evidence="1">Single-pass membrane protein</topology>
    </subcellularLocation>
</comment>
<evidence type="ECO:0000256" key="7">
    <source>
        <dbReference type="ARBA" id="ARBA00022989"/>
    </source>
</evidence>
<keyword evidence="11" id="KW-1185">Reference proteome</keyword>
<dbReference type="GO" id="GO:0015031">
    <property type="term" value="P:protein transport"/>
    <property type="evidence" value="ECO:0007669"/>
    <property type="project" value="UniProtKB-KW"/>
</dbReference>
<keyword evidence="9" id="KW-0472">Membrane</keyword>
<dbReference type="PRINTS" id="PR01853">
    <property type="entry name" value="YAJCTRNLCASE"/>
</dbReference>
<evidence type="ECO:0000256" key="4">
    <source>
        <dbReference type="ARBA" id="ARBA00022475"/>
    </source>
</evidence>
<dbReference type="SMART" id="SM01323">
    <property type="entry name" value="YajC"/>
    <property type="match status" value="1"/>
</dbReference>
<keyword evidence="3" id="KW-0813">Transport</keyword>
<dbReference type="RefSeq" id="WP_096464048.1">
    <property type="nucleotide sequence ID" value="NZ_AP017312.1"/>
</dbReference>
<dbReference type="EMBL" id="AP017312">
    <property type="protein sequence ID" value="BAU27027.1"/>
    <property type="molecule type" value="Genomic_DNA"/>
</dbReference>
<name>A0A0U5C5B4_9BACL</name>
<dbReference type="KEGG" id="asoc:CB4_01196"/>
<dbReference type="Proteomes" id="UP000217696">
    <property type="component" value="Chromosome"/>
</dbReference>
<gene>
    <name evidence="10" type="ORF">CB4_01196</name>
</gene>
<dbReference type="AlphaFoldDB" id="A0A0U5C5B4"/>
<dbReference type="PANTHER" id="PTHR33909:SF1">
    <property type="entry name" value="SEC TRANSLOCON ACCESSORY COMPLEX SUBUNIT YAJC"/>
    <property type="match status" value="1"/>
</dbReference>
<keyword evidence="8" id="KW-0811">Translocation</keyword>
<evidence type="ECO:0000256" key="8">
    <source>
        <dbReference type="ARBA" id="ARBA00023010"/>
    </source>
</evidence>
<sequence>MGQGAQSIILWVVMFAIFYFLLIRPNQKRQKQRNIMLGQLKKGDKVVTIGGLHGTIDLINEEAGTVVLNAGGNKLTFDKVAVQNVAGEKAAAPSLEKKEEESK</sequence>
<keyword evidence="7" id="KW-1133">Transmembrane helix</keyword>
<keyword evidence="4" id="KW-1003">Cell membrane</keyword>
<dbReference type="InterPro" id="IPR003849">
    <property type="entry name" value="Preprotein_translocase_YajC"/>
</dbReference>